<organism evidence="1 2">
    <name type="scientific">Nitrosomonas nitrosa</name>
    <dbReference type="NCBI Taxonomy" id="52442"/>
    <lineage>
        <taxon>Bacteria</taxon>
        <taxon>Pseudomonadati</taxon>
        <taxon>Pseudomonadota</taxon>
        <taxon>Betaproteobacteria</taxon>
        <taxon>Nitrosomonadales</taxon>
        <taxon>Nitrosomonadaceae</taxon>
        <taxon>Nitrosomonas</taxon>
    </lineage>
</organism>
<evidence type="ECO:0000313" key="2">
    <source>
        <dbReference type="Proteomes" id="UP000601736"/>
    </source>
</evidence>
<accession>A0A8H9D9S2</accession>
<evidence type="ECO:0000313" key="1">
    <source>
        <dbReference type="EMBL" id="CAE6512246.1"/>
    </source>
</evidence>
<dbReference type="Proteomes" id="UP000601736">
    <property type="component" value="Unassembled WGS sequence"/>
</dbReference>
<gene>
    <name evidence="1" type="ORF">NMYAN_40091</name>
</gene>
<name>A0A8H9D9S2_9PROT</name>
<reference evidence="1" key="1">
    <citation type="submission" date="2021-02" db="EMBL/GenBank/DDBJ databases">
        <authorList>
            <person name="Han P."/>
        </authorList>
    </citation>
    <scope>NUCLEOTIDE SEQUENCE</scope>
    <source>
        <strain evidence="1">Nitrosomonas nitrosa 18-3D</strain>
    </source>
</reference>
<dbReference type="AlphaFoldDB" id="A0A8H9D9S2"/>
<dbReference type="EMBL" id="CAJNAP010000034">
    <property type="protein sequence ID" value="CAE6512246.1"/>
    <property type="molecule type" value="Genomic_DNA"/>
</dbReference>
<proteinExistence type="predicted"/>
<sequence length="82" mass="9456">METYRPNAISSAMSKSILVRKDNPAGWVNYLNNNLPGSLVDHNIMMMNNNTISAIRFTCISCERWFWCKLLDSIGKRRCVML</sequence>
<comment type="caution">
    <text evidence="1">The sequence shown here is derived from an EMBL/GenBank/DDBJ whole genome shotgun (WGS) entry which is preliminary data.</text>
</comment>
<protein>
    <submittedName>
        <fullName evidence="1">Uncharacterized protein</fullName>
    </submittedName>
</protein>